<accession>A0A1G2MHY2</accession>
<keyword evidence="7 10" id="KW-0472">Membrane</keyword>
<feature type="transmembrane region" description="Helical" evidence="10">
    <location>
        <begin position="6"/>
        <end position="27"/>
    </location>
</feature>
<keyword evidence="4 10" id="KW-0812">Transmembrane</keyword>
<evidence type="ECO:0000313" key="11">
    <source>
        <dbReference type="EMBL" id="OHA22641.1"/>
    </source>
</evidence>
<keyword evidence="5" id="KW-0029">Amino-acid transport</keyword>
<sequence length="277" mass="29241">MDILPQLVANSLIAGSIYAILTLGFNLTYSTGKFIDMGFGVMTAIGGYAVFYISKTVGLPLYLGIPAGIILSGLVSFLAYTIIYKPLRARRSSGAVLLIASLGTLTALQAVIAILFTSQFQTLSGLLPGNRVFELLGGTFTAVQLSIFCIGVVLFALLAFLLKKTLFGKATVAISDDEEVAKIVGIDTDRIMGRLFSSRAPSEGSPAFSSGLTRGLSPSWGSRGFLRLSSRQSSAASAISTAESPGRFFSRSPRTSAFGKSRGSGKRPLRLGYSSSF</sequence>
<evidence type="ECO:0000256" key="4">
    <source>
        <dbReference type="ARBA" id="ARBA00022692"/>
    </source>
</evidence>
<dbReference type="InterPro" id="IPR052157">
    <property type="entry name" value="BCAA_transport_permease"/>
</dbReference>
<evidence type="ECO:0000256" key="7">
    <source>
        <dbReference type="ARBA" id="ARBA00023136"/>
    </source>
</evidence>
<keyword evidence="3" id="KW-1003">Cell membrane</keyword>
<feature type="region of interest" description="Disordered" evidence="9">
    <location>
        <begin position="237"/>
        <end position="277"/>
    </location>
</feature>
<feature type="transmembrane region" description="Helical" evidence="10">
    <location>
        <begin position="59"/>
        <end position="83"/>
    </location>
</feature>
<reference evidence="11 12" key="1">
    <citation type="journal article" date="2016" name="Nat. Commun.">
        <title>Thousands of microbial genomes shed light on interconnected biogeochemical processes in an aquifer system.</title>
        <authorList>
            <person name="Anantharaman K."/>
            <person name="Brown C.T."/>
            <person name="Hug L.A."/>
            <person name="Sharon I."/>
            <person name="Castelle C.J."/>
            <person name="Probst A.J."/>
            <person name="Thomas B.C."/>
            <person name="Singh A."/>
            <person name="Wilkins M.J."/>
            <person name="Karaoz U."/>
            <person name="Brodie E.L."/>
            <person name="Williams K.H."/>
            <person name="Hubbard S.S."/>
            <person name="Banfield J.F."/>
        </authorList>
    </citation>
    <scope>NUCLEOTIDE SEQUENCE [LARGE SCALE GENOMIC DNA]</scope>
</reference>
<dbReference type="GO" id="GO:0005886">
    <property type="term" value="C:plasma membrane"/>
    <property type="evidence" value="ECO:0007669"/>
    <property type="project" value="UniProtKB-SubCell"/>
</dbReference>
<evidence type="ECO:0000256" key="10">
    <source>
        <dbReference type="SAM" id="Phobius"/>
    </source>
</evidence>
<evidence type="ECO:0000256" key="8">
    <source>
        <dbReference type="ARBA" id="ARBA00037998"/>
    </source>
</evidence>
<dbReference type="EMBL" id="MHRJ01000022">
    <property type="protein sequence ID" value="OHA22641.1"/>
    <property type="molecule type" value="Genomic_DNA"/>
</dbReference>
<evidence type="ECO:0000256" key="5">
    <source>
        <dbReference type="ARBA" id="ARBA00022970"/>
    </source>
</evidence>
<dbReference type="GO" id="GO:0006865">
    <property type="term" value="P:amino acid transport"/>
    <property type="evidence" value="ECO:0007669"/>
    <property type="project" value="UniProtKB-KW"/>
</dbReference>
<gene>
    <name evidence="11" type="ORF">A2W52_04280</name>
</gene>
<evidence type="ECO:0000256" key="9">
    <source>
        <dbReference type="SAM" id="MobiDB-lite"/>
    </source>
</evidence>
<comment type="similarity">
    <text evidence="8">Belongs to the binding-protein-dependent transport system permease family. LivHM subfamily.</text>
</comment>
<evidence type="ECO:0000256" key="1">
    <source>
        <dbReference type="ARBA" id="ARBA00004651"/>
    </source>
</evidence>
<dbReference type="AlphaFoldDB" id="A0A1G2MHY2"/>
<evidence type="ECO:0000256" key="6">
    <source>
        <dbReference type="ARBA" id="ARBA00022989"/>
    </source>
</evidence>
<evidence type="ECO:0008006" key="13">
    <source>
        <dbReference type="Google" id="ProtNLM"/>
    </source>
</evidence>
<feature type="transmembrane region" description="Helical" evidence="10">
    <location>
        <begin position="95"/>
        <end position="116"/>
    </location>
</feature>
<comment type="subcellular location">
    <subcellularLocation>
        <location evidence="1">Cell membrane</location>
        <topology evidence="1">Multi-pass membrane protein</topology>
    </subcellularLocation>
</comment>
<dbReference type="GO" id="GO:0022857">
    <property type="term" value="F:transmembrane transporter activity"/>
    <property type="evidence" value="ECO:0007669"/>
    <property type="project" value="InterPro"/>
</dbReference>
<feature type="transmembrane region" description="Helical" evidence="10">
    <location>
        <begin position="136"/>
        <end position="162"/>
    </location>
</feature>
<evidence type="ECO:0000313" key="12">
    <source>
        <dbReference type="Proteomes" id="UP000176493"/>
    </source>
</evidence>
<proteinExistence type="inferred from homology"/>
<dbReference type="Proteomes" id="UP000176493">
    <property type="component" value="Unassembled WGS sequence"/>
</dbReference>
<dbReference type="CDD" id="cd06582">
    <property type="entry name" value="TM_PBP1_LivH_like"/>
    <property type="match status" value="1"/>
</dbReference>
<dbReference type="PANTHER" id="PTHR11795:SF445">
    <property type="entry name" value="AMINO ACID ABC TRANSPORTER PERMEASE PROTEIN"/>
    <property type="match status" value="1"/>
</dbReference>
<dbReference type="Pfam" id="PF02653">
    <property type="entry name" value="BPD_transp_2"/>
    <property type="match status" value="1"/>
</dbReference>
<evidence type="ECO:0000256" key="3">
    <source>
        <dbReference type="ARBA" id="ARBA00022475"/>
    </source>
</evidence>
<dbReference type="PANTHER" id="PTHR11795">
    <property type="entry name" value="BRANCHED-CHAIN AMINO ACID TRANSPORT SYSTEM PERMEASE PROTEIN LIVH"/>
    <property type="match status" value="1"/>
</dbReference>
<name>A0A1G2MHY2_9BACT</name>
<keyword evidence="2" id="KW-0813">Transport</keyword>
<evidence type="ECO:0000256" key="2">
    <source>
        <dbReference type="ARBA" id="ARBA00022448"/>
    </source>
</evidence>
<protein>
    <recommendedName>
        <fullName evidence="13">Branched-chain amino acid ABC transporter permease</fullName>
    </recommendedName>
</protein>
<comment type="caution">
    <text evidence="11">The sequence shown here is derived from an EMBL/GenBank/DDBJ whole genome shotgun (WGS) entry which is preliminary data.</text>
</comment>
<dbReference type="InterPro" id="IPR001851">
    <property type="entry name" value="ABC_transp_permease"/>
</dbReference>
<keyword evidence="6 10" id="KW-1133">Transmembrane helix</keyword>
<organism evidence="11 12">
    <name type="scientific">Candidatus Taylorbacteria bacterium RIFCSPHIGHO2_02_49_25</name>
    <dbReference type="NCBI Taxonomy" id="1802305"/>
    <lineage>
        <taxon>Bacteria</taxon>
        <taxon>Candidatus Tayloriibacteriota</taxon>
    </lineage>
</organism>